<dbReference type="SUPFAM" id="SSF75553">
    <property type="entry name" value="Smc hinge domain"/>
    <property type="match status" value="1"/>
</dbReference>
<evidence type="ECO:0000256" key="2">
    <source>
        <dbReference type="ARBA" id="ARBA00005917"/>
    </source>
</evidence>
<dbReference type="FunFam" id="3.40.50.300:FF:000370">
    <property type="entry name" value="Structural maintenance of chromosomes 3"/>
    <property type="match status" value="1"/>
</dbReference>
<dbReference type="Gene3D" id="1.20.1060.20">
    <property type="match status" value="1"/>
</dbReference>
<feature type="region of interest" description="Disordered" evidence="10">
    <location>
        <begin position="1059"/>
        <end position="1079"/>
    </location>
</feature>
<keyword evidence="7" id="KW-0131">Cell cycle</keyword>
<feature type="domain" description="SMC hinge" evidence="11">
    <location>
        <begin position="521"/>
        <end position="634"/>
    </location>
</feature>
<accession>A0A9P7VBS3</accession>
<dbReference type="Gene3D" id="3.30.70.1620">
    <property type="match status" value="1"/>
</dbReference>
<dbReference type="Pfam" id="PF02463">
    <property type="entry name" value="SMC_N"/>
    <property type="match status" value="1"/>
</dbReference>
<proteinExistence type="inferred from homology"/>
<dbReference type="CDD" id="cd03272">
    <property type="entry name" value="ABC_SMC3_euk"/>
    <property type="match status" value="1"/>
</dbReference>
<evidence type="ECO:0000256" key="3">
    <source>
        <dbReference type="ARBA" id="ARBA00022618"/>
    </source>
</evidence>
<dbReference type="OrthoDB" id="431497at2759"/>
<dbReference type="Proteomes" id="UP000790833">
    <property type="component" value="Unassembled WGS sequence"/>
</dbReference>
<gene>
    <name evidence="12" type="primary">SMC3</name>
    <name evidence="12" type="ORF">KQ657_004178</name>
</gene>
<name>A0A9P7VBS3_9ASCO</name>
<feature type="coiled-coil region" evidence="9">
    <location>
        <begin position="299"/>
        <end position="430"/>
    </location>
</feature>
<dbReference type="PANTHER" id="PTHR43977">
    <property type="entry name" value="STRUCTURAL MAINTENANCE OF CHROMOSOMES PROTEIN 3"/>
    <property type="match status" value="1"/>
</dbReference>
<dbReference type="GO" id="GO:0007059">
    <property type="term" value="P:chromosome segregation"/>
    <property type="evidence" value="ECO:0007669"/>
    <property type="project" value="UniProtKB-ARBA"/>
</dbReference>
<dbReference type="Gene3D" id="3.40.50.300">
    <property type="entry name" value="P-loop containing nucleotide triphosphate hydrolases"/>
    <property type="match status" value="2"/>
</dbReference>
<dbReference type="GO" id="GO:0016887">
    <property type="term" value="F:ATP hydrolysis activity"/>
    <property type="evidence" value="ECO:0007669"/>
    <property type="project" value="InterPro"/>
</dbReference>
<evidence type="ECO:0000256" key="8">
    <source>
        <dbReference type="PIRNR" id="PIRNR005719"/>
    </source>
</evidence>
<dbReference type="GO" id="GO:0051301">
    <property type="term" value="P:cell division"/>
    <property type="evidence" value="ECO:0007669"/>
    <property type="project" value="UniProtKB-KW"/>
</dbReference>
<feature type="compositionally biased region" description="Basic and acidic residues" evidence="10">
    <location>
        <begin position="1059"/>
        <end position="1072"/>
    </location>
</feature>
<dbReference type="InterPro" id="IPR003395">
    <property type="entry name" value="RecF/RecN/SMC_N"/>
</dbReference>
<sequence length="1219" mass="139256">MHIRQIIIHGFKTYKNVTVVEDISSGHNVVVGRNGSGKSNFFAAIRFVLSDSYTHMSREERMSLIHEGTSMSASVEIIFDNSDGRFPVNKSQVSISRTIGLTRDDYAFNGKTASHSEIMGHLESAGFSKANPYYMVPQGRITALTNAKDQERLALLKEVSGATVFEVRLKDSMKEIGHADLKVQRIDENLTAINDRLCDLQIESDDLKEFQQLEKSKKIYEFNLLDREVDDLTTSIEGLDLEYQDLLIRSQHDLQDLEKREKMCQSLSETINELKVSQNIASIEKEQTDKDKTEILIKLSEKQVSVDELTQKIKDLTKNNEERQTSYKELQVRMKECESNLNLYKPDLEKLQEQEKGLKEKLQAATNIQRALYNKQSRFNQFDSKDSRNEWLQEKIGQLRADITEKNKELQQLQVEFDTHATTLSQLTERQNELEKLLGSDNSSTISSLRSSINSLKEKILEFADTRKQLWRDEIRLKSIKDSLTIDYMSATDSVNKTMDRSHAQGLLAVKNISEKLGLTDKVYGQLLDLFTVGDKYKIAAEVVAGNSLFHIVVDSDTTASLLMEEMTRLKAGRATFVPLNRLRTNNYDYPDKEHQCIPLIRKLKFNENVSKAMVQVFGNTIVVGDLQDGSALARAFKLNAITLDGDRASNQGILSGGFRDYKSSRLDAIKSQLRKKKELDKVDLELSKCVALIDKTNHELNHMQNQLRQKIIDLENGINSQEPYKVELSQIEAQKYDAQQQLESLKVRLSSLTAMTKDIELSISYHEDEMKSDFSNTLTEAETAELLDINQEIAKQEAELNKVFFKMADVEGQVSTYETQLKNEIMPRISELKLTGLQEQYPQDLNEYKEKLQELTTEYETLQMQFDTVESRNTNTINEFENIVKEISASEKALEAANRQQGTLVRKIETFSKTSEKLLSRKSMLSSRRDEVQKKIRDLGVLPEEAFQKAVYEKFQSEELLRKLNDTNDVLSKYAHINKKALEQYNSFTKKRDELVDRRKELEQSKDSIDELIQSLKRQKDSAIKKSFKQVSKSFHDIFEKLVPQGTAKLFMLKTREDNSNDYDHSDPNVHDDDDGDQSITQTQIANINDGSSTIEDYVGVGISVSFNSKHDEQQRIEQLSGGQKSLCAIALILAIQMCDPAPFYLFDEIDANLDHAYRLAVASMIHSLSSKAQFICTTFRPEMVEVADKFYGVMFANKVSTILEINQEQALGFVESR</sequence>
<dbReference type="AlphaFoldDB" id="A0A9P7VBS3"/>
<dbReference type="InterPro" id="IPR036277">
    <property type="entry name" value="SMC_hinge_sf"/>
</dbReference>
<evidence type="ECO:0000256" key="4">
    <source>
        <dbReference type="ARBA" id="ARBA00022776"/>
    </source>
</evidence>
<dbReference type="GeneID" id="66117552"/>
<evidence type="ECO:0000259" key="11">
    <source>
        <dbReference type="SMART" id="SM00968"/>
    </source>
</evidence>
<evidence type="ECO:0000313" key="13">
    <source>
        <dbReference type="Proteomes" id="UP000790833"/>
    </source>
</evidence>
<dbReference type="RefSeq" id="XP_043050611.1">
    <property type="nucleotide sequence ID" value="XM_043194860.1"/>
</dbReference>
<evidence type="ECO:0000256" key="5">
    <source>
        <dbReference type="ARBA" id="ARBA00023054"/>
    </source>
</evidence>
<organism evidence="12 13">
    <name type="scientific">Scheffersomyces spartinae</name>
    <dbReference type="NCBI Taxonomy" id="45513"/>
    <lineage>
        <taxon>Eukaryota</taxon>
        <taxon>Fungi</taxon>
        <taxon>Dikarya</taxon>
        <taxon>Ascomycota</taxon>
        <taxon>Saccharomycotina</taxon>
        <taxon>Pichiomycetes</taxon>
        <taxon>Debaryomycetaceae</taxon>
        <taxon>Scheffersomyces</taxon>
    </lineage>
</organism>
<keyword evidence="3" id="KW-0132">Cell division</keyword>
<keyword evidence="6 8" id="KW-0539">Nucleus</keyword>
<dbReference type="GO" id="GO:0051276">
    <property type="term" value="P:chromosome organization"/>
    <property type="evidence" value="ECO:0007669"/>
    <property type="project" value="InterPro"/>
</dbReference>
<comment type="caution">
    <text evidence="12">The sequence shown here is derived from an EMBL/GenBank/DDBJ whole genome shotgun (WGS) entry which is preliminary data.</text>
</comment>
<comment type="subcellular location">
    <subcellularLocation>
        <location evidence="1 8">Nucleus</location>
    </subcellularLocation>
</comment>
<evidence type="ECO:0000256" key="7">
    <source>
        <dbReference type="ARBA" id="ARBA00023306"/>
    </source>
</evidence>
<evidence type="ECO:0000256" key="6">
    <source>
        <dbReference type="ARBA" id="ARBA00023242"/>
    </source>
</evidence>
<dbReference type="GO" id="GO:0005524">
    <property type="term" value="F:ATP binding"/>
    <property type="evidence" value="ECO:0007669"/>
    <property type="project" value="InterPro"/>
</dbReference>
<evidence type="ECO:0000256" key="10">
    <source>
        <dbReference type="SAM" id="MobiDB-lite"/>
    </source>
</evidence>
<feature type="coiled-coil region" evidence="9">
    <location>
        <begin position="979"/>
        <end position="1027"/>
    </location>
</feature>
<protein>
    <recommendedName>
        <fullName evidence="8">Structural maintenance of chromosomes protein</fullName>
    </recommendedName>
</protein>
<reference evidence="12" key="1">
    <citation type="submission" date="2021-03" db="EMBL/GenBank/DDBJ databases">
        <authorList>
            <person name="Palmer J.M."/>
        </authorList>
    </citation>
    <scope>NUCLEOTIDE SEQUENCE</scope>
    <source>
        <strain evidence="12">ARV_011</strain>
    </source>
</reference>
<dbReference type="GO" id="GO:0005694">
    <property type="term" value="C:chromosome"/>
    <property type="evidence" value="ECO:0007669"/>
    <property type="project" value="InterPro"/>
</dbReference>
<dbReference type="PIRSF" id="PIRSF005719">
    <property type="entry name" value="SMC"/>
    <property type="match status" value="1"/>
</dbReference>
<dbReference type="EMBL" id="JAHMUF010000005">
    <property type="protein sequence ID" value="KAG7195064.1"/>
    <property type="molecule type" value="Genomic_DNA"/>
</dbReference>
<dbReference type="SMART" id="SM00968">
    <property type="entry name" value="SMC_hinge"/>
    <property type="match status" value="1"/>
</dbReference>
<keyword evidence="13" id="KW-1185">Reference proteome</keyword>
<keyword evidence="5 9" id="KW-0175">Coiled coil</keyword>
<feature type="coiled-coil region" evidence="9">
    <location>
        <begin position="839"/>
        <end position="901"/>
    </location>
</feature>
<comment type="similarity">
    <text evidence="2">Belongs to the SMC family. SMC3 subfamily.</text>
</comment>
<dbReference type="SUPFAM" id="SSF52540">
    <property type="entry name" value="P-loop containing nucleoside triphosphate hydrolases"/>
    <property type="match status" value="1"/>
</dbReference>
<dbReference type="GO" id="GO:0005634">
    <property type="term" value="C:nucleus"/>
    <property type="evidence" value="ECO:0007669"/>
    <property type="project" value="UniProtKB-SubCell"/>
</dbReference>
<evidence type="ECO:0000256" key="9">
    <source>
        <dbReference type="SAM" id="Coils"/>
    </source>
</evidence>
<evidence type="ECO:0000256" key="1">
    <source>
        <dbReference type="ARBA" id="ARBA00004123"/>
    </source>
</evidence>
<dbReference type="Pfam" id="PF06470">
    <property type="entry name" value="SMC_hinge"/>
    <property type="match status" value="1"/>
</dbReference>
<dbReference type="InterPro" id="IPR027417">
    <property type="entry name" value="P-loop_NTPase"/>
</dbReference>
<evidence type="ECO:0000313" key="12">
    <source>
        <dbReference type="EMBL" id="KAG7195064.1"/>
    </source>
</evidence>
<keyword evidence="4" id="KW-0498">Mitosis</keyword>
<dbReference type="InterPro" id="IPR024704">
    <property type="entry name" value="SMC"/>
</dbReference>
<dbReference type="InterPro" id="IPR041741">
    <property type="entry name" value="SMC3_ABC_euk"/>
</dbReference>
<dbReference type="InterPro" id="IPR010935">
    <property type="entry name" value="SMC_hinge"/>
</dbReference>